<name>A0A9J5X1B4_SOLCO</name>
<keyword evidence="3" id="KW-1185">Reference proteome</keyword>
<dbReference type="OrthoDB" id="1751950at2759"/>
<dbReference type="Proteomes" id="UP000824120">
    <property type="component" value="Chromosome 10"/>
</dbReference>
<dbReference type="Pfam" id="PF14111">
    <property type="entry name" value="DUF4283"/>
    <property type="match status" value="1"/>
</dbReference>
<feature type="non-terminal residue" evidence="2">
    <location>
        <position position="1"/>
    </location>
</feature>
<dbReference type="EMBL" id="JACXVP010000010">
    <property type="protein sequence ID" value="KAG5581993.1"/>
    <property type="molecule type" value="Genomic_DNA"/>
</dbReference>
<accession>A0A9J5X1B4</accession>
<dbReference type="InterPro" id="IPR025558">
    <property type="entry name" value="DUF4283"/>
</dbReference>
<gene>
    <name evidence="2" type="ORF">H5410_052620</name>
</gene>
<reference evidence="2 3" key="1">
    <citation type="submission" date="2020-09" db="EMBL/GenBank/DDBJ databases">
        <title>De no assembly of potato wild relative species, Solanum commersonii.</title>
        <authorList>
            <person name="Cho K."/>
        </authorList>
    </citation>
    <scope>NUCLEOTIDE SEQUENCE [LARGE SCALE GENOMIC DNA]</scope>
    <source>
        <strain evidence="2">LZ3.2</strain>
        <tissue evidence="2">Leaf</tissue>
    </source>
</reference>
<comment type="caution">
    <text evidence="2">The sequence shown here is derived from an EMBL/GenBank/DDBJ whole genome shotgun (WGS) entry which is preliminary data.</text>
</comment>
<evidence type="ECO:0000313" key="3">
    <source>
        <dbReference type="Proteomes" id="UP000824120"/>
    </source>
</evidence>
<protein>
    <recommendedName>
        <fullName evidence="1">DUF4283 domain-containing protein</fullName>
    </recommendedName>
</protein>
<dbReference type="AlphaFoldDB" id="A0A9J5X1B4"/>
<sequence>IDEKKDNSWVEGNTDIAFETIKKFKHQFSYPKLQRDFTILNCFPRVIFEEDNILLDYHPSMDEIKDAVFSLNVNSAPGPYGLSGRFVYHCWDIISIDLYHMICEFFNEAHLSSFTILSPTIRFTKSKISLSTSVVKTSMYGLLTVSSLLNQLGKLLRMRLPTDVALEKYKIHGPSRCICCKNVVMLHGKSNITWKDSEVKALIIQENLQYAIIGKFSYGKSDIMELRQTIPGQCGNKSEYTIELLDTRYILIRLSTLEDYVLLLSTAAFYMKARENYW</sequence>
<organism evidence="2 3">
    <name type="scientific">Solanum commersonii</name>
    <name type="common">Commerson's wild potato</name>
    <name type="synonym">Commerson's nightshade</name>
    <dbReference type="NCBI Taxonomy" id="4109"/>
    <lineage>
        <taxon>Eukaryota</taxon>
        <taxon>Viridiplantae</taxon>
        <taxon>Streptophyta</taxon>
        <taxon>Embryophyta</taxon>
        <taxon>Tracheophyta</taxon>
        <taxon>Spermatophyta</taxon>
        <taxon>Magnoliopsida</taxon>
        <taxon>eudicotyledons</taxon>
        <taxon>Gunneridae</taxon>
        <taxon>Pentapetalae</taxon>
        <taxon>asterids</taxon>
        <taxon>lamiids</taxon>
        <taxon>Solanales</taxon>
        <taxon>Solanaceae</taxon>
        <taxon>Solanoideae</taxon>
        <taxon>Solaneae</taxon>
        <taxon>Solanum</taxon>
    </lineage>
</organism>
<feature type="domain" description="DUF4283" evidence="1">
    <location>
        <begin position="205"/>
        <end position="272"/>
    </location>
</feature>
<evidence type="ECO:0000259" key="1">
    <source>
        <dbReference type="Pfam" id="PF14111"/>
    </source>
</evidence>
<evidence type="ECO:0000313" key="2">
    <source>
        <dbReference type="EMBL" id="KAG5581993.1"/>
    </source>
</evidence>
<proteinExistence type="predicted"/>